<dbReference type="GeneID" id="108631770"/>
<gene>
    <name evidence="2" type="primary">LOC108631770</name>
</gene>
<dbReference type="PANTHER" id="PTHR47331:SF1">
    <property type="entry name" value="GAG-LIKE PROTEIN"/>
    <property type="match status" value="1"/>
</dbReference>
<accession>A0AAJ7NEM4</accession>
<dbReference type="Proteomes" id="UP000694925">
    <property type="component" value="Unplaced"/>
</dbReference>
<dbReference type="InterPro" id="IPR043502">
    <property type="entry name" value="DNA/RNA_pol_sf"/>
</dbReference>
<dbReference type="Pfam" id="PF05380">
    <property type="entry name" value="Peptidase_A17"/>
    <property type="match status" value="1"/>
</dbReference>
<dbReference type="PANTHER" id="PTHR47331">
    <property type="entry name" value="PHD-TYPE DOMAIN-CONTAINING PROTEIN"/>
    <property type="match status" value="1"/>
</dbReference>
<name>A0AAJ7NEM4_9HYME</name>
<dbReference type="RefSeq" id="XP_017891420.1">
    <property type="nucleotide sequence ID" value="XM_018035931.1"/>
</dbReference>
<proteinExistence type="predicted"/>
<reference evidence="2" key="1">
    <citation type="submission" date="2025-08" db="UniProtKB">
        <authorList>
            <consortium name="RefSeq"/>
        </authorList>
    </citation>
    <scope>IDENTIFICATION</scope>
    <source>
        <tissue evidence="2">Whole body</tissue>
    </source>
</reference>
<dbReference type="GO" id="GO:0071897">
    <property type="term" value="P:DNA biosynthetic process"/>
    <property type="evidence" value="ECO:0007669"/>
    <property type="project" value="UniProtKB-ARBA"/>
</dbReference>
<sequence length="752" mass="85329">MKEYEILNHMVKAPPSISSQDHAAFYLPHHGVLKPDSTTTKLRVVFNGSNLNEASYQLTTVTYGTKAAPFLAVRTLLQLAEDEGNRFPLAVPFITQARYVDDIFGGADGPDELIEGANQLKGLCMRQVEYRELYLKFMKEYEILNHMVKAPPSTASHDHAAFYLPHHGVLKPDSTTTKLRVVFNGSSTTTSGYSLNDIMHTGANLLLNITDVLLWIRQYKCIFATDITKMYRQIRVHQEDWDLQRILWVDSDLNEASYQLTTVTYGTKAAPFLAVRTLLQLAEDEGHRFPLAVPFITQARYVDDVFGGADGPDELIEGAHQLKGLCMAGGFPPAKWQSNCLELMGTLAPENLYNQTLISLDDCNTKILGMNWNSLKDIFTFTSKSESDPTSIAPTKRPVLSHIAKIFEPLGFLSPVIIRTKMLLHELWLLKINWDDPLPSHVETRWNSLREDLTRLASLSIPRWFNTHQDSFIELHGFSDASTLAMAAVIYVTVLSPSTKLQVTSLVCSKTRVAPLKKITIPRMELAAAGLLAKLMHYVQARLKLNIRNIYLWTDSQVTLTWIKSHPSRWKDYVRNRVTIIQELTAGAHWRYVPGTSNPADCASRGLTTHQLGHHDLWWTGPPWLTEPSDSWPTQPVLKDDTNTPEARPGVAYLFKAQTLDYHWDLIHRYSTLKRLITITGICYRFISRLKGSKGQSLGAQIYSVTDLELARVFWIKATQSIYFAQELKTVYLTERNPTKALLRLWDELRWS</sequence>
<dbReference type="AlphaFoldDB" id="A0AAJ7NEM4"/>
<protein>
    <submittedName>
        <fullName evidence="2">Uncharacterized protein LOC108631770</fullName>
    </submittedName>
</protein>
<evidence type="ECO:0000313" key="2">
    <source>
        <dbReference type="RefSeq" id="XP_017891420.1"/>
    </source>
</evidence>
<dbReference type="KEGG" id="ccal:108631770"/>
<organism evidence="1 2">
    <name type="scientific">Ceratina calcarata</name>
    <dbReference type="NCBI Taxonomy" id="156304"/>
    <lineage>
        <taxon>Eukaryota</taxon>
        <taxon>Metazoa</taxon>
        <taxon>Ecdysozoa</taxon>
        <taxon>Arthropoda</taxon>
        <taxon>Hexapoda</taxon>
        <taxon>Insecta</taxon>
        <taxon>Pterygota</taxon>
        <taxon>Neoptera</taxon>
        <taxon>Endopterygota</taxon>
        <taxon>Hymenoptera</taxon>
        <taxon>Apocrita</taxon>
        <taxon>Aculeata</taxon>
        <taxon>Apoidea</taxon>
        <taxon>Anthophila</taxon>
        <taxon>Apidae</taxon>
        <taxon>Ceratina</taxon>
        <taxon>Zadontomerus</taxon>
    </lineage>
</organism>
<evidence type="ECO:0000313" key="1">
    <source>
        <dbReference type="Proteomes" id="UP000694925"/>
    </source>
</evidence>
<dbReference type="SUPFAM" id="SSF56672">
    <property type="entry name" value="DNA/RNA polymerases"/>
    <property type="match status" value="2"/>
</dbReference>
<dbReference type="InterPro" id="IPR008042">
    <property type="entry name" value="Retrotrans_Pao"/>
</dbReference>
<keyword evidence="1" id="KW-1185">Reference proteome</keyword>